<dbReference type="Proteomes" id="UP000499080">
    <property type="component" value="Unassembled WGS sequence"/>
</dbReference>
<evidence type="ECO:0000313" key="1">
    <source>
        <dbReference type="EMBL" id="GBM68208.1"/>
    </source>
</evidence>
<dbReference type="AlphaFoldDB" id="A0A4Y2HSI9"/>
<sequence>MEMDLFAVEGWGRPVTNPFLGIGNRFHKRSAVYIGLVHVKSLGSNVLPWVWCSILERACQVWCTSNLSDQTSFRGYGAVFWRGRARSGARQISRIKRPSIGMVQYFGESVSGQVPSLSSEHGSVLKLRHDYLGLNSKLLTRL</sequence>
<protein>
    <submittedName>
        <fullName evidence="1">Uncharacterized protein</fullName>
    </submittedName>
</protein>
<proteinExistence type="predicted"/>
<gene>
    <name evidence="1" type="ORF">AVEN_22023_1</name>
</gene>
<organism evidence="1 2">
    <name type="scientific">Araneus ventricosus</name>
    <name type="common">Orbweaver spider</name>
    <name type="synonym">Epeira ventricosa</name>
    <dbReference type="NCBI Taxonomy" id="182803"/>
    <lineage>
        <taxon>Eukaryota</taxon>
        <taxon>Metazoa</taxon>
        <taxon>Ecdysozoa</taxon>
        <taxon>Arthropoda</taxon>
        <taxon>Chelicerata</taxon>
        <taxon>Arachnida</taxon>
        <taxon>Araneae</taxon>
        <taxon>Araneomorphae</taxon>
        <taxon>Entelegynae</taxon>
        <taxon>Araneoidea</taxon>
        <taxon>Araneidae</taxon>
        <taxon>Araneus</taxon>
    </lineage>
</organism>
<comment type="caution">
    <text evidence="1">The sequence shown here is derived from an EMBL/GenBank/DDBJ whole genome shotgun (WGS) entry which is preliminary data.</text>
</comment>
<accession>A0A4Y2HSI9</accession>
<reference evidence="1 2" key="1">
    <citation type="journal article" date="2019" name="Sci. Rep.">
        <title>Orb-weaving spider Araneus ventricosus genome elucidates the spidroin gene catalogue.</title>
        <authorList>
            <person name="Kono N."/>
            <person name="Nakamura H."/>
            <person name="Ohtoshi R."/>
            <person name="Moran D.A.P."/>
            <person name="Shinohara A."/>
            <person name="Yoshida Y."/>
            <person name="Fujiwara M."/>
            <person name="Mori M."/>
            <person name="Tomita M."/>
            <person name="Arakawa K."/>
        </authorList>
    </citation>
    <scope>NUCLEOTIDE SEQUENCE [LARGE SCALE GENOMIC DNA]</scope>
</reference>
<dbReference type="EMBL" id="BGPR01002127">
    <property type="protein sequence ID" value="GBM68208.1"/>
    <property type="molecule type" value="Genomic_DNA"/>
</dbReference>
<keyword evidence="2" id="KW-1185">Reference proteome</keyword>
<name>A0A4Y2HSI9_ARAVE</name>
<evidence type="ECO:0000313" key="2">
    <source>
        <dbReference type="Proteomes" id="UP000499080"/>
    </source>
</evidence>